<protein>
    <submittedName>
        <fullName evidence="1">Uncharacterized protein</fullName>
    </submittedName>
</protein>
<gene>
    <name evidence="1" type="ORF">QVN30_07935</name>
</gene>
<dbReference type="EMBL" id="JAUEIQ010000007">
    <property type="protein sequence ID" value="MDN0064236.1"/>
    <property type="molecule type" value="Genomic_DNA"/>
</dbReference>
<reference evidence="1" key="1">
    <citation type="submission" date="2023-06" db="EMBL/GenBank/DDBJ databases">
        <authorList>
            <person name="Zeman M."/>
            <person name="Kubasova T."/>
            <person name="Jahodarova E."/>
            <person name="Nykrynova M."/>
            <person name="Rychlik I."/>
        </authorList>
    </citation>
    <scope>NUCLEOTIDE SEQUENCE</scope>
    <source>
        <strain evidence="1">176_SSukc20</strain>
    </source>
</reference>
<dbReference type="Proteomes" id="UP001168435">
    <property type="component" value="Unassembled WGS sequence"/>
</dbReference>
<reference evidence="1" key="2">
    <citation type="submission" date="2024-05" db="EMBL/GenBank/DDBJ databases">
        <title>Identification and characterization of horizontal gene transfer across gut microbiota members of farm animals based on homology search.</title>
        <authorList>
            <person name="Schwarzerova J."/>
            <person name="Nykrynova M."/>
            <person name="Jureckova K."/>
            <person name="Cejkova D."/>
            <person name="Rychlik I."/>
        </authorList>
    </citation>
    <scope>NUCLEOTIDE SEQUENCE</scope>
    <source>
        <strain evidence="1">176_SSukc20</strain>
    </source>
</reference>
<keyword evidence="2" id="KW-1185">Reference proteome</keyword>
<name>A0ABT7XFP0_9ACTN</name>
<proteinExistence type="predicted"/>
<evidence type="ECO:0000313" key="2">
    <source>
        <dbReference type="Proteomes" id="UP001168435"/>
    </source>
</evidence>
<sequence length="132" mass="15233">MGTNDYSLPVEAVMADEIARVRPWPLRAADRRELFAEWCRKNPDVLRELELTALSIDAHGLRVSTKYLIERQRYEGRYKAVGVPFTDYQGTVRVYSINNSDSSLMARWLLARHPGMNLETRRSMYDGEVPNA</sequence>
<organism evidence="1 2">
    <name type="scientific">Collinsella ihumii</name>
    <dbReference type="NCBI Taxonomy" id="1720204"/>
    <lineage>
        <taxon>Bacteria</taxon>
        <taxon>Bacillati</taxon>
        <taxon>Actinomycetota</taxon>
        <taxon>Coriobacteriia</taxon>
        <taxon>Coriobacteriales</taxon>
        <taxon>Coriobacteriaceae</taxon>
        <taxon>Collinsella</taxon>
    </lineage>
</organism>
<evidence type="ECO:0000313" key="1">
    <source>
        <dbReference type="EMBL" id="MDN0064236.1"/>
    </source>
</evidence>
<dbReference type="RefSeq" id="WP_289820897.1">
    <property type="nucleotide sequence ID" value="NZ_JAUEIM010000020.1"/>
</dbReference>
<comment type="caution">
    <text evidence="1">The sequence shown here is derived from an EMBL/GenBank/DDBJ whole genome shotgun (WGS) entry which is preliminary data.</text>
</comment>
<accession>A0ABT7XFP0</accession>